<evidence type="ECO:0000256" key="2">
    <source>
        <dbReference type="SAM" id="SignalP"/>
    </source>
</evidence>
<reference evidence="3 4" key="1">
    <citation type="submission" date="2016-01" db="EMBL/GenBank/DDBJ databases">
        <title>High potential of lignocellulose degradation of a new Verrucomicrobia species.</title>
        <authorList>
            <person name="Wang Y."/>
            <person name="Shi Y."/>
            <person name="Qiu Z."/>
            <person name="Liu S."/>
            <person name="Yang H."/>
        </authorList>
    </citation>
    <scope>NUCLEOTIDE SEQUENCE [LARGE SCALE GENOMIC DNA]</scope>
    <source>
        <strain evidence="3 4">TSB47</strain>
    </source>
</reference>
<dbReference type="Proteomes" id="UP000078486">
    <property type="component" value="Unassembled WGS sequence"/>
</dbReference>
<keyword evidence="2" id="KW-0732">Signal</keyword>
<dbReference type="STRING" id="1184151.AW736_24035"/>
<keyword evidence="1" id="KW-0175">Coiled coil</keyword>
<gene>
    <name evidence="3" type="ORF">AW736_24035</name>
</gene>
<dbReference type="EMBL" id="LRRQ01000175">
    <property type="protein sequence ID" value="OAM87328.1"/>
    <property type="molecule type" value="Genomic_DNA"/>
</dbReference>
<name>A0A178IC49_9BACT</name>
<keyword evidence="4" id="KW-1185">Reference proteome</keyword>
<evidence type="ECO:0000256" key="1">
    <source>
        <dbReference type="SAM" id="Coils"/>
    </source>
</evidence>
<protein>
    <recommendedName>
        <fullName evidence="5">P-type conjugative transfer protein TrbJ</fullName>
    </recommendedName>
</protein>
<evidence type="ECO:0008006" key="5">
    <source>
        <dbReference type="Google" id="ProtNLM"/>
    </source>
</evidence>
<dbReference type="AlphaFoldDB" id="A0A178IC49"/>
<organism evidence="3 4">
    <name type="scientific">Termitidicoccus mucosus</name>
    <dbReference type="NCBI Taxonomy" id="1184151"/>
    <lineage>
        <taxon>Bacteria</taxon>
        <taxon>Pseudomonadati</taxon>
        <taxon>Verrucomicrobiota</taxon>
        <taxon>Opitutia</taxon>
        <taxon>Opitutales</taxon>
        <taxon>Opitutaceae</taxon>
        <taxon>Termitidicoccus</taxon>
    </lineage>
</organism>
<feature type="coiled-coil region" evidence="1">
    <location>
        <begin position="40"/>
        <end position="74"/>
    </location>
</feature>
<comment type="caution">
    <text evidence="3">The sequence shown here is derived from an EMBL/GenBank/DDBJ whole genome shotgun (WGS) entry which is preliminary data.</text>
</comment>
<feature type="chain" id="PRO_5008088587" description="P-type conjugative transfer protein TrbJ" evidence="2">
    <location>
        <begin position="20"/>
        <end position="272"/>
    </location>
</feature>
<feature type="signal peptide" evidence="2">
    <location>
        <begin position="1"/>
        <end position="19"/>
    </location>
</feature>
<feature type="coiled-coil region" evidence="1">
    <location>
        <begin position="217"/>
        <end position="251"/>
    </location>
</feature>
<proteinExistence type="predicted"/>
<dbReference type="RefSeq" id="WP_068772835.1">
    <property type="nucleotide sequence ID" value="NZ_CP109796.1"/>
</dbReference>
<evidence type="ECO:0000313" key="3">
    <source>
        <dbReference type="EMBL" id="OAM87328.1"/>
    </source>
</evidence>
<accession>A0A178IC49</accession>
<sequence length="272" mass="30789">MTPYRFLILLFIGAPAAFAQWIVNDPINTVINTAIQSAQAANHVETLRQWASQLEKLNRQIRQLEDQLAEQRRIREVLGDPTLAGSQMVMDKLAPEELARTYGETLRAVRRLADATASLRRTAEGIYGELDDLTTLNQRFTRQTGTYRRYAAVDQQAENLSRVHDETESRRLVLQADLAQSLAALQQAPTQAEVDKLNVKVAALNGQLAVIAARRRDESEKLQAQQIENENQAAKERQDMIEKQIAEERQTLSAVNAWQRSVRLTPDSYTRP</sequence>
<evidence type="ECO:0000313" key="4">
    <source>
        <dbReference type="Proteomes" id="UP000078486"/>
    </source>
</evidence>
<dbReference type="OrthoDB" id="205881at2"/>